<dbReference type="Proteomes" id="UP000183794">
    <property type="component" value="Unassembled WGS sequence"/>
</dbReference>
<sequence>MLEDNFVTLKSKLLIRHTQQFMNNKLSYTMLCDYIWEILQDWQRLNIVENRISSQKEMVFWYLVFELQFQDETSLLYDKDVSLKLHNCILFLQNELKMPKDCIGVRPNYA</sequence>
<reference evidence="2 4" key="1">
    <citation type="submission" date="2016-11" db="EMBL/GenBank/DDBJ databases">
        <authorList>
            <person name="Jaros S."/>
            <person name="Januszkiewicz K."/>
            <person name="Wedrychowicz H."/>
        </authorList>
    </citation>
    <scope>NUCLEOTIDE SEQUENCE [LARGE SCALE GENOMIC DNA]</scope>
    <source>
        <strain evidence="2">NVI 5450</strain>
    </source>
</reference>
<evidence type="ECO:0000313" key="1">
    <source>
        <dbReference type="EMBL" id="SGY87340.1"/>
    </source>
</evidence>
<dbReference type="GeneID" id="61295165"/>
<keyword evidence="3" id="KW-1185">Reference proteome</keyword>
<protein>
    <submittedName>
        <fullName evidence="2">Uncharacterized protein</fullName>
    </submittedName>
</protein>
<dbReference type="Proteomes" id="UP000182660">
    <property type="component" value="Unassembled WGS sequence"/>
</dbReference>
<evidence type="ECO:0000313" key="4">
    <source>
        <dbReference type="Proteomes" id="UP000183794"/>
    </source>
</evidence>
<dbReference type="OrthoDB" id="6267605at2"/>
<name>A0A090ICF8_9GAMM</name>
<reference evidence="1 3" key="2">
    <citation type="submission" date="2016-11" db="EMBL/GenBank/DDBJ databases">
        <authorList>
            <person name="Klemetsen T."/>
        </authorList>
    </citation>
    <scope>NUCLEOTIDE SEQUENCE [LARGE SCALE GENOMIC DNA]</scope>
    <source>
        <strain evidence="1">MT 2528</strain>
    </source>
</reference>
<dbReference type="EMBL" id="FPLD01000045">
    <property type="protein sequence ID" value="SGY92978.1"/>
    <property type="molecule type" value="Genomic_DNA"/>
</dbReference>
<dbReference type="HOGENOM" id="CLU_2221432_0_0_6"/>
<dbReference type="AlphaFoldDB" id="A0A090ICF8"/>
<dbReference type="PATRIC" id="fig|80854.5.peg.2041"/>
<gene>
    <name evidence="1" type="ORF">MT2528_1252</name>
    <name evidence="2" type="ORF">NVI5450_1422</name>
</gene>
<proteinExistence type="predicted"/>
<accession>A0A090ICF8</accession>
<evidence type="ECO:0000313" key="2">
    <source>
        <dbReference type="EMBL" id="SGY92978.1"/>
    </source>
</evidence>
<evidence type="ECO:0000313" key="3">
    <source>
        <dbReference type="Proteomes" id="UP000182660"/>
    </source>
</evidence>
<organism evidence="2 4">
    <name type="scientific">Moritella viscosa</name>
    <dbReference type="NCBI Taxonomy" id="80854"/>
    <lineage>
        <taxon>Bacteria</taxon>
        <taxon>Pseudomonadati</taxon>
        <taxon>Pseudomonadota</taxon>
        <taxon>Gammaproteobacteria</taxon>
        <taxon>Alteromonadales</taxon>
        <taxon>Moritellaceae</taxon>
        <taxon>Moritella</taxon>
    </lineage>
</organism>
<dbReference type="RefSeq" id="WP_045110171.1">
    <property type="nucleotide sequence ID" value="NZ_CAWQZC010000105.1"/>
</dbReference>
<dbReference type="KEGG" id="mvs:MVIS_1909"/>
<dbReference type="EMBL" id="FPLJ01000035">
    <property type="protein sequence ID" value="SGY87340.1"/>
    <property type="molecule type" value="Genomic_DNA"/>
</dbReference>